<dbReference type="PROSITE" id="PS51192">
    <property type="entry name" value="HELICASE_ATP_BIND_1"/>
    <property type="match status" value="1"/>
</dbReference>
<dbReference type="GO" id="GO:0006310">
    <property type="term" value="P:DNA recombination"/>
    <property type="evidence" value="ECO:0007669"/>
    <property type="project" value="TreeGrafter"/>
</dbReference>
<dbReference type="EMBL" id="JAAIWN010000021">
    <property type="protein sequence ID" value="NEY81786.1"/>
    <property type="molecule type" value="Genomic_DNA"/>
</dbReference>
<accession>A0A6B3W1K3</accession>
<dbReference type="InterPro" id="IPR006935">
    <property type="entry name" value="Helicase/UvrB_N"/>
</dbReference>
<dbReference type="PANTHER" id="PTHR30580:SF1">
    <property type="entry name" value="COMF OPERON PROTEIN 1"/>
    <property type="match status" value="1"/>
</dbReference>
<reference evidence="6 7" key="1">
    <citation type="submission" date="2020-02" db="EMBL/GenBank/DDBJ databases">
        <title>Bacillus aquiflavi sp. nov., isolated from yellow water of strong flavor Chinese baijiu in Yibin region of China.</title>
        <authorList>
            <person name="Xie J."/>
        </authorList>
    </citation>
    <scope>NUCLEOTIDE SEQUENCE [LARGE SCALE GENOMIC DNA]</scope>
    <source>
        <strain evidence="6 7">3H-10</strain>
    </source>
</reference>
<dbReference type="InterPro" id="IPR001650">
    <property type="entry name" value="Helicase_C-like"/>
</dbReference>
<feature type="domain" description="Helicase ATP-binding" evidence="4">
    <location>
        <begin position="174"/>
        <end position="326"/>
    </location>
</feature>
<dbReference type="InterPro" id="IPR014001">
    <property type="entry name" value="Helicase_ATP-bd"/>
</dbReference>
<dbReference type="SUPFAM" id="SSF52540">
    <property type="entry name" value="P-loop containing nucleoside triphosphate hydrolases"/>
    <property type="match status" value="1"/>
</dbReference>
<dbReference type="InterPro" id="IPR027417">
    <property type="entry name" value="P-loop_NTPase"/>
</dbReference>
<dbReference type="FunFam" id="3.40.50.300:FF:001736">
    <property type="entry name" value="COMF operon protein 1"/>
    <property type="match status" value="1"/>
</dbReference>
<dbReference type="PROSITE" id="PS51194">
    <property type="entry name" value="HELICASE_CTER"/>
    <property type="match status" value="1"/>
</dbReference>
<dbReference type="Proteomes" id="UP000472971">
    <property type="component" value="Unassembled WGS sequence"/>
</dbReference>
<evidence type="ECO:0000259" key="4">
    <source>
        <dbReference type="PROSITE" id="PS51192"/>
    </source>
</evidence>
<proteinExistence type="predicted"/>
<dbReference type="CDD" id="cd17925">
    <property type="entry name" value="DEXDc_ComFA"/>
    <property type="match status" value="1"/>
</dbReference>
<evidence type="ECO:0000313" key="7">
    <source>
        <dbReference type="Proteomes" id="UP000472971"/>
    </source>
</evidence>
<dbReference type="GO" id="GO:0043138">
    <property type="term" value="F:3'-5' DNA helicase activity"/>
    <property type="evidence" value="ECO:0007669"/>
    <property type="project" value="TreeGrafter"/>
</dbReference>
<name>A0A6B3W1K3_9BACI</name>
<evidence type="ECO:0000256" key="2">
    <source>
        <dbReference type="ARBA" id="ARBA00022840"/>
    </source>
</evidence>
<sequence length="505" mass="57757">MRFTLLDNKLIPEPLLSTHKRYENKLSSLFPLFHFKHLPIQPLNQTFPFNKKMQSFIAGKQLTLAEIPFSLKTIHHHYEQGYLIYRHGVYVKDKKFICGRCRNQHQQKFASFYCIRCRGRCTYCRECVMMGRVSSCTPLISWIGPTPTRDFAKSPLCWSGTLSEGQRTASECVVRSIQLNEELLVWAVCGAGKTEVLFSGIESALIAGKRVCIATPRTDVVIELTPRLQAAFPTVTIASLYSGSSDFHQNAPITISTTHQLLRFYQAFDAVILDEVDAFPYSVDETLQRAVHQARKKTSSLIYLSATPNQKWQRECRLKKRKFITIPARYHRHSLPIPYFAWCGNWQKQLTKNKLPQNILNWIKTRLKLNKPTLLFCPTINVMEAVRLLLHKFQIKVEAVHAEDPERKEKVQLMRNGDVSMLLTTTILERGVTFPNLDVAILGAEDPIFTESALIQIAGRVGRSADFPEGDIVFFHFGKTEAMVNARKKIIEMNRGGIQRGLIDK</sequence>
<dbReference type="Pfam" id="PF04851">
    <property type="entry name" value="ResIII"/>
    <property type="match status" value="1"/>
</dbReference>
<dbReference type="SMART" id="SM00487">
    <property type="entry name" value="DEXDc"/>
    <property type="match status" value="1"/>
</dbReference>
<dbReference type="GO" id="GO:0005524">
    <property type="term" value="F:ATP binding"/>
    <property type="evidence" value="ECO:0007669"/>
    <property type="project" value="UniProtKB-KW"/>
</dbReference>
<keyword evidence="2" id="KW-0067">ATP-binding</keyword>
<dbReference type="GO" id="GO:0006302">
    <property type="term" value="P:double-strand break repair"/>
    <property type="evidence" value="ECO:0007669"/>
    <property type="project" value="TreeGrafter"/>
</dbReference>
<evidence type="ECO:0000259" key="5">
    <source>
        <dbReference type="PROSITE" id="PS51194"/>
    </source>
</evidence>
<keyword evidence="6" id="KW-0347">Helicase</keyword>
<dbReference type="Pfam" id="PF00271">
    <property type="entry name" value="Helicase_C"/>
    <property type="match status" value="1"/>
</dbReference>
<evidence type="ECO:0000256" key="1">
    <source>
        <dbReference type="ARBA" id="ARBA00022741"/>
    </source>
</evidence>
<keyword evidence="3" id="KW-0238">DNA-binding</keyword>
<dbReference type="RefSeq" id="WP_163242181.1">
    <property type="nucleotide sequence ID" value="NZ_JAAIWN010000021.1"/>
</dbReference>
<dbReference type="Gene3D" id="3.40.50.300">
    <property type="entry name" value="P-loop containing nucleotide triphosphate hydrolases"/>
    <property type="match status" value="2"/>
</dbReference>
<dbReference type="AlphaFoldDB" id="A0A6B3W1K3"/>
<dbReference type="SMART" id="SM00490">
    <property type="entry name" value="HELICc"/>
    <property type="match status" value="1"/>
</dbReference>
<dbReference type="GO" id="GO:0016787">
    <property type="term" value="F:hydrolase activity"/>
    <property type="evidence" value="ECO:0007669"/>
    <property type="project" value="InterPro"/>
</dbReference>
<keyword evidence="1" id="KW-0547">Nucleotide-binding</keyword>
<organism evidence="6 7">
    <name type="scientific">Bacillus aquiflavi</name>
    <dbReference type="NCBI Taxonomy" id="2672567"/>
    <lineage>
        <taxon>Bacteria</taxon>
        <taxon>Bacillati</taxon>
        <taxon>Bacillota</taxon>
        <taxon>Bacilli</taxon>
        <taxon>Bacillales</taxon>
        <taxon>Bacillaceae</taxon>
        <taxon>Bacillus</taxon>
    </lineage>
</organism>
<comment type="caution">
    <text evidence="6">The sequence shown here is derived from an EMBL/GenBank/DDBJ whole genome shotgun (WGS) entry which is preliminary data.</text>
</comment>
<dbReference type="PANTHER" id="PTHR30580">
    <property type="entry name" value="PRIMOSOMAL PROTEIN N"/>
    <property type="match status" value="1"/>
</dbReference>
<protein>
    <submittedName>
        <fullName evidence="6">DEAD/DEAH box helicase</fullName>
    </submittedName>
</protein>
<keyword evidence="6" id="KW-0378">Hydrolase</keyword>
<dbReference type="GO" id="GO:0006270">
    <property type="term" value="P:DNA replication initiation"/>
    <property type="evidence" value="ECO:0007669"/>
    <property type="project" value="TreeGrafter"/>
</dbReference>
<evidence type="ECO:0000313" key="6">
    <source>
        <dbReference type="EMBL" id="NEY81786.1"/>
    </source>
</evidence>
<keyword evidence="7" id="KW-1185">Reference proteome</keyword>
<evidence type="ECO:0000256" key="3">
    <source>
        <dbReference type="ARBA" id="ARBA00023125"/>
    </source>
</evidence>
<dbReference type="GO" id="GO:0003677">
    <property type="term" value="F:DNA binding"/>
    <property type="evidence" value="ECO:0007669"/>
    <property type="project" value="UniProtKB-KW"/>
</dbReference>
<feature type="domain" description="Helicase C-terminal" evidence="5">
    <location>
        <begin position="354"/>
        <end position="505"/>
    </location>
</feature>
<gene>
    <name evidence="6" type="ORF">G4D64_09790</name>
</gene>